<dbReference type="Pfam" id="PF01423">
    <property type="entry name" value="LSM"/>
    <property type="match status" value="1"/>
</dbReference>
<organism evidence="11">
    <name type="scientific">Oikopleura dioica</name>
    <name type="common">Tunicate</name>
    <dbReference type="NCBI Taxonomy" id="34765"/>
    <lineage>
        <taxon>Eukaryota</taxon>
        <taxon>Metazoa</taxon>
        <taxon>Chordata</taxon>
        <taxon>Tunicata</taxon>
        <taxon>Appendicularia</taxon>
        <taxon>Copelata</taxon>
        <taxon>Oikopleuridae</taxon>
        <taxon>Oikopleura</taxon>
    </lineage>
</organism>
<dbReference type="FunCoup" id="E4WYP0">
    <property type="interactions" value="421"/>
</dbReference>
<accession>E4WYP0</accession>
<comment type="function">
    <text evidence="9">Plays role in pre-mRNA splicing as component of the U4/U6-U5 tri-snRNP complex that is involved in spliceosome assembly, and as component of the precatalytic spliceosome (spliceosome B complex). The heptameric LSM2-8 complex binds specifically to the 3'-terminal U-tract of U6 snRNA.</text>
</comment>
<comment type="similarity">
    <text evidence="2 9">Belongs to the snRNP Sm proteins family.</text>
</comment>
<dbReference type="GO" id="GO:0003729">
    <property type="term" value="F:mRNA binding"/>
    <property type="evidence" value="ECO:0007669"/>
    <property type="project" value="TreeGrafter"/>
</dbReference>
<dbReference type="InterPro" id="IPR034103">
    <property type="entry name" value="Lsm8"/>
</dbReference>
<dbReference type="PANTHER" id="PTHR15588:SF9">
    <property type="entry name" value="U6 SNRNA-ASSOCIATED SM-LIKE PROTEIN LSM8"/>
    <property type="match status" value="1"/>
</dbReference>
<evidence type="ECO:0000256" key="2">
    <source>
        <dbReference type="ARBA" id="ARBA00006850"/>
    </source>
</evidence>
<dbReference type="InterPro" id="IPR010920">
    <property type="entry name" value="LSM_dom_sf"/>
</dbReference>
<dbReference type="InParanoid" id="E4WYP0"/>
<comment type="subunit">
    <text evidence="9">LSm subunits form a heteromer with a doughnut shape.</text>
</comment>
<dbReference type="OrthoDB" id="10263346at2759"/>
<evidence type="ECO:0000256" key="9">
    <source>
        <dbReference type="RuleBase" id="RU365048"/>
    </source>
</evidence>
<evidence type="ECO:0000259" key="10">
    <source>
        <dbReference type="PROSITE" id="PS52002"/>
    </source>
</evidence>
<evidence type="ECO:0000256" key="4">
    <source>
        <dbReference type="ARBA" id="ARBA00022728"/>
    </source>
</evidence>
<evidence type="ECO:0000256" key="1">
    <source>
        <dbReference type="ARBA" id="ARBA00004123"/>
    </source>
</evidence>
<dbReference type="GO" id="GO:0046540">
    <property type="term" value="C:U4/U6 x U5 tri-snRNP complex"/>
    <property type="evidence" value="ECO:0007669"/>
    <property type="project" value="UniProtKB-UniRule"/>
</dbReference>
<sequence>MSAMLDALVGNKVEIVTNDGRVVVGILKGLDQVVNVVLANTEERVFTPEGVDRQALGLYLIRGDNVAVVGAVDENTELGMDFSTIKAQQLPPIVHD</sequence>
<evidence type="ECO:0000313" key="11">
    <source>
        <dbReference type="EMBL" id="CBY22804.1"/>
    </source>
</evidence>
<keyword evidence="8 9" id="KW-0687">Ribonucleoprotein</keyword>
<evidence type="ECO:0000313" key="12">
    <source>
        <dbReference type="Proteomes" id="UP000001307"/>
    </source>
</evidence>
<keyword evidence="5 9" id="KW-0694">RNA-binding</keyword>
<name>E4WYP0_OIKDI</name>
<protein>
    <recommendedName>
        <fullName evidence="9">U6 snRNA-associated Sm-like protein LSm8</fullName>
    </recommendedName>
</protein>
<dbReference type="InterPro" id="IPR001163">
    <property type="entry name" value="Sm_dom_euk/arc"/>
</dbReference>
<dbReference type="PROSITE" id="PS52002">
    <property type="entry name" value="SM"/>
    <property type="match status" value="1"/>
</dbReference>
<evidence type="ECO:0000256" key="5">
    <source>
        <dbReference type="ARBA" id="ARBA00022884"/>
    </source>
</evidence>
<keyword evidence="12" id="KW-1185">Reference proteome</keyword>
<keyword evidence="3 9" id="KW-0507">mRNA processing</keyword>
<dbReference type="CDD" id="cd01727">
    <property type="entry name" value="LSm8"/>
    <property type="match status" value="1"/>
</dbReference>
<evidence type="ECO:0000256" key="7">
    <source>
        <dbReference type="ARBA" id="ARBA00023242"/>
    </source>
</evidence>
<dbReference type="Proteomes" id="UP000001307">
    <property type="component" value="Unassembled WGS sequence"/>
</dbReference>
<dbReference type="EMBL" id="FN653019">
    <property type="protein sequence ID" value="CBY22804.1"/>
    <property type="molecule type" value="Genomic_DNA"/>
</dbReference>
<comment type="subcellular location">
    <subcellularLocation>
        <location evidence="1 9">Nucleus</location>
    </subcellularLocation>
</comment>
<keyword evidence="6 9" id="KW-0508">mRNA splicing</keyword>
<dbReference type="SUPFAM" id="SSF50182">
    <property type="entry name" value="Sm-like ribonucleoproteins"/>
    <property type="match status" value="1"/>
</dbReference>
<dbReference type="InterPro" id="IPR047575">
    <property type="entry name" value="Sm"/>
</dbReference>
<keyword evidence="4 9" id="KW-0747">Spliceosome</keyword>
<dbReference type="GO" id="GO:0000398">
    <property type="term" value="P:mRNA splicing, via spliceosome"/>
    <property type="evidence" value="ECO:0007669"/>
    <property type="project" value="UniProtKB-UniRule"/>
</dbReference>
<dbReference type="InterPro" id="IPR044642">
    <property type="entry name" value="PTHR15588"/>
</dbReference>
<dbReference type="PANTHER" id="PTHR15588">
    <property type="entry name" value="LSM1"/>
    <property type="match status" value="1"/>
</dbReference>
<feature type="domain" description="Sm" evidence="10">
    <location>
        <begin position="1"/>
        <end position="75"/>
    </location>
</feature>
<evidence type="ECO:0000256" key="3">
    <source>
        <dbReference type="ARBA" id="ARBA00022664"/>
    </source>
</evidence>
<evidence type="ECO:0000256" key="8">
    <source>
        <dbReference type="ARBA" id="ARBA00023274"/>
    </source>
</evidence>
<keyword evidence="7 9" id="KW-0539">Nucleus</keyword>
<dbReference type="GO" id="GO:0005688">
    <property type="term" value="C:U6 snRNP"/>
    <property type="evidence" value="ECO:0007669"/>
    <property type="project" value="UniProtKB-UniRule"/>
</dbReference>
<dbReference type="GO" id="GO:0071011">
    <property type="term" value="C:precatalytic spliceosome"/>
    <property type="evidence" value="ECO:0007669"/>
    <property type="project" value="TreeGrafter"/>
</dbReference>
<gene>
    <name evidence="9" type="primary">LSM8</name>
    <name evidence="11" type="ORF">GSOID_T00013578001</name>
</gene>
<evidence type="ECO:0000256" key="6">
    <source>
        <dbReference type="ARBA" id="ARBA00023187"/>
    </source>
</evidence>
<dbReference type="AlphaFoldDB" id="E4WYP0"/>
<dbReference type="Gene3D" id="2.30.30.100">
    <property type="match status" value="1"/>
</dbReference>
<reference evidence="11" key="1">
    <citation type="journal article" date="2010" name="Science">
        <title>Plasticity of animal genome architecture unmasked by rapid evolution of a pelagic tunicate.</title>
        <authorList>
            <person name="Denoeud F."/>
            <person name="Henriet S."/>
            <person name="Mungpakdee S."/>
            <person name="Aury J.M."/>
            <person name="Da Silva C."/>
            <person name="Brinkmann H."/>
            <person name="Mikhaleva J."/>
            <person name="Olsen L.C."/>
            <person name="Jubin C."/>
            <person name="Canestro C."/>
            <person name="Bouquet J.M."/>
            <person name="Danks G."/>
            <person name="Poulain J."/>
            <person name="Campsteijn C."/>
            <person name="Adamski M."/>
            <person name="Cross I."/>
            <person name="Yadetie F."/>
            <person name="Muffato M."/>
            <person name="Louis A."/>
            <person name="Butcher S."/>
            <person name="Tsagkogeorga G."/>
            <person name="Konrad A."/>
            <person name="Singh S."/>
            <person name="Jensen M.F."/>
            <person name="Cong E.H."/>
            <person name="Eikeseth-Otteraa H."/>
            <person name="Noel B."/>
            <person name="Anthouard V."/>
            <person name="Porcel B.M."/>
            <person name="Kachouri-Lafond R."/>
            <person name="Nishino A."/>
            <person name="Ugolini M."/>
            <person name="Chourrout P."/>
            <person name="Nishida H."/>
            <person name="Aasland R."/>
            <person name="Huzurbazar S."/>
            <person name="Westhof E."/>
            <person name="Delsuc F."/>
            <person name="Lehrach H."/>
            <person name="Reinhardt R."/>
            <person name="Weissenbach J."/>
            <person name="Roy S.W."/>
            <person name="Artiguenave F."/>
            <person name="Postlethwait J.H."/>
            <person name="Manak J.R."/>
            <person name="Thompson E.M."/>
            <person name="Jaillon O."/>
            <person name="Du Pasquier L."/>
            <person name="Boudinot P."/>
            <person name="Liberles D.A."/>
            <person name="Volff J.N."/>
            <person name="Philippe H."/>
            <person name="Lenhard B."/>
            <person name="Roest Crollius H."/>
            <person name="Wincker P."/>
            <person name="Chourrout D."/>
        </authorList>
    </citation>
    <scope>NUCLEOTIDE SEQUENCE [LARGE SCALE GENOMIC DNA]</scope>
</reference>
<dbReference type="SMART" id="SM00651">
    <property type="entry name" value="Sm"/>
    <property type="match status" value="1"/>
</dbReference>
<proteinExistence type="inferred from homology"/>